<keyword evidence="2" id="KW-1185">Reference proteome</keyword>
<accession>A0A8X6R0M5</accession>
<name>A0A8X6R0M5_TRICX</name>
<comment type="caution">
    <text evidence="1">The sequence shown here is derived from an EMBL/GenBank/DDBJ whole genome shotgun (WGS) entry which is preliminary data.</text>
</comment>
<dbReference type="EMBL" id="BMAU01021004">
    <property type="protein sequence ID" value="GFX86156.1"/>
    <property type="molecule type" value="Genomic_DNA"/>
</dbReference>
<proteinExistence type="predicted"/>
<dbReference type="Proteomes" id="UP000887159">
    <property type="component" value="Unassembled WGS sequence"/>
</dbReference>
<organism evidence="1 2">
    <name type="scientific">Trichonephila clavipes</name>
    <name type="common">Golden silk orbweaver</name>
    <name type="synonym">Nephila clavipes</name>
    <dbReference type="NCBI Taxonomy" id="2585209"/>
    <lineage>
        <taxon>Eukaryota</taxon>
        <taxon>Metazoa</taxon>
        <taxon>Ecdysozoa</taxon>
        <taxon>Arthropoda</taxon>
        <taxon>Chelicerata</taxon>
        <taxon>Arachnida</taxon>
        <taxon>Araneae</taxon>
        <taxon>Araneomorphae</taxon>
        <taxon>Entelegynae</taxon>
        <taxon>Araneoidea</taxon>
        <taxon>Nephilidae</taxon>
        <taxon>Trichonephila</taxon>
    </lineage>
</organism>
<sequence length="207" mass="24923">MVSNEIFFNSKKVVFHFQSFFERVTVLNYFFDQLYDLLKLHKQLGLGMSEGALVYHIFVRHEPQVQDYVKVRYPQNMVQLLELSKFEERYSCKTRRGSRNSDNVKRRGWNERRISNADYSRRNWKNSEVFRRPSNGRNYYRGNYENGRQENQWFDSRNRFQKDDQRFNDSGYQFRNGVKMTILVDGTREIEVRVRILVEAIGGNGVD</sequence>
<evidence type="ECO:0000313" key="2">
    <source>
        <dbReference type="Proteomes" id="UP000887159"/>
    </source>
</evidence>
<evidence type="ECO:0000313" key="1">
    <source>
        <dbReference type="EMBL" id="GFX86156.1"/>
    </source>
</evidence>
<gene>
    <name evidence="1" type="primary">NCL1_47229</name>
    <name evidence="1" type="ORF">TNCV_2560381</name>
</gene>
<reference evidence="1" key="1">
    <citation type="submission" date="2020-08" db="EMBL/GenBank/DDBJ databases">
        <title>Multicomponent nature underlies the extraordinary mechanical properties of spider dragline silk.</title>
        <authorList>
            <person name="Kono N."/>
            <person name="Nakamura H."/>
            <person name="Mori M."/>
            <person name="Yoshida Y."/>
            <person name="Ohtoshi R."/>
            <person name="Malay A.D."/>
            <person name="Moran D.A.P."/>
            <person name="Tomita M."/>
            <person name="Numata K."/>
            <person name="Arakawa K."/>
        </authorList>
    </citation>
    <scope>NUCLEOTIDE SEQUENCE</scope>
</reference>
<protein>
    <submittedName>
        <fullName evidence="1">Uncharacterized protein</fullName>
    </submittedName>
</protein>
<dbReference type="AlphaFoldDB" id="A0A8X6R0M5"/>